<dbReference type="EMBL" id="JAFGDB010000076">
    <property type="protein sequence ID" value="MBN2067700.1"/>
    <property type="molecule type" value="Genomic_DNA"/>
</dbReference>
<dbReference type="PANTHER" id="PTHR43751">
    <property type="entry name" value="SULFATASE"/>
    <property type="match status" value="1"/>
</dbReference>
<dbReference type="Gene3D" id="3.30.1120.10">
    <property type="match status" value="1"/>
</dbReference>
<gene>
    <name evidence="2" type="ORF">JW744_04490</name>
</gene>
<dbReference type="PANTHER" id="PTHR43751:SF3">
    <property type="entry name" value="SULFATASE N-TERMINAL DOMAIN-CONTAINING PROTEIN"/>
    <property type="match status" value="1"/>
</dbReference>
<dbReference type="AlphaFoldDB" id="A0A939CAE8"/>
<evidence type="ECO:0000259" key="1">
    <source>
        <dbReference type="Pfam" id="PF00884"/>
    </source>
</evidence>
<sequence>MNVILVLVDALRADHLGCYGYGRKTSPFIDRMAKQGAIFRNAVAAASFTMPSHKAILTSVYDYGGNLEKLNPGIETLAELLQKNGVETAAFISNAVTARQSGLDKGFSYFDEGLGKMETGRGEKGQTAAEAAASALKWIEGKKGKSFFCFLQVVDTHGPYIPPKEFVEMFKDKQLEEQNKQKLAFSSNDLGYKSIPQYQQVKGENKLGQYVARYDAAIRFVDSELERLWKKLQELGIEKETVLIVTSDHGESMGEHGWLFCHGINLYEESIRVPLVFSKAYGKAHSIKEQAGHLDLAPTVLEMFGFQKGRRMQGESLMPLLKGQSLKREELFIEMHSDVQSKMVDTVVSAVRAGKWKYIETRNLKGEGQIGKSAVRIMKGTRKFGLALVKSTASKSVQLLPKMLMAKTGSVSRELYDLEKDKGEKKNLASKNRQLVDLFGKKLQGWRERQKRIQQSLPGIEKKIDATDEMKERLKKLGYFT</sequence>
<reference evidence="2" key="1">
    <citation type="submission" date="2021-01" db="EMBL/GenBank/DDBJ databases">
        <title>Active Sulfur Cycling in an Early Earth Analoge.</title>
        <authorList>
            <person name="Hahn C.R."/>
            <person name="Youssef N.H."/>
            <person name="Elshahed M."/>
        </authorList>
    </citation>
    <scope>NUCLEOTIDE SEQUENCE</scope>
    <source>
        <strain evidence="2">Zod_Metabat.1151</strain>
    </source>
</reference>
<organism evidence="2 3">
    <name type="scientific">Candidatus Iainarchaeum sp</name>
    <dbReference type="NCBI Taxonomy" id="3101447"/>
    <lineage>
        <taxon>Archaea</taxon>
        <taxon>Candidatus Iainarchaeota</taxon>
        <taxon>Candidatus Iainarchaeia</taxon>
        <taxon>Candidatus Iainarchaeales</taxon>
        <taxon>Candidatus Iainarchaeaceae</taxon>
        <taxon>Candidatus Iainarchaeum</taxon>
    </lineage>
</organism>
<dbReference type="CDD" id="cd16148">
    <property type="entry name" value="sulfatase_like"/>
    <property type="match status" value="1"/>
</dbReference>
<dbReference type="InterPro" id="IPR000917">
    <property type="entry name" value="Sulfatase_N"/>
</dbReference>
<dbReference type="Pfam" id="PF00884">
    <property type="entry name" value="Sulfatase"/>
    <property type="match status" value="1"/>
</dbReference>
<dbReference type="Proteomes" id="UP000809243">
    <property type="component" value="Unassembled WGS sequence"/>
</dbReference>
<feature type="domain" description="Sulfatase N-terminal" evidence="1">
    <location>
        <begin position="2"/>
        <end position="305"/>
    </location>
</feature>
<name>A0A939CAE8_9ARCH</name>
<evidence type="ECO:0000313" key="3">
    <source>
        <dbReference type="Proteomes" id="UP000809243"/>
    </source>
</evidence>
<accession>A0A939CAE8</accession>
<dbReference type="SUPFAM" id="SSF53649">
    <property type="entry name" value="Alkaline phosphatase-like"/>
    <property type="match status" value="1"/>
</dbReference>
<dbReference type="InterPro" id="IPR017850">
    <property type="entry name" value="Alkaline_phosphatase_core_sf"/>
</dbReference>
<evidence type="ECO:0000313" key="2">
    <source>
        <dbReference type="EMBL" id="MBN2067700.1"/>
    </source>
</evidence>
<proteinExistence type="predicted"/>
<protein>
    <submittedName>
        <fullName evidence="2">Sulfatase</fullName>
    </submittedName>
</protein>
<dbReference type="InterPro" id="IPR052701">
    <property type="entry name" value="GAG_Ulvan_Degrading_Sulfatases"/>
</dbReference>
<comment type="caution">
    <text evidence="2">The sequence shown here is derived from an EMBL/GenBank/DDBJ whole genome shotgun (WGS) entry which is preliminary data.</text>
</comment>
<dbReference type="Gene3D" id="3.40.720.10">
    <property type="entry name" value="Alkaline Phosphatase, subunit A"/>
    <property type="match status" value="1"/>
</dbReference>